<dbReference type="Proteomes" id="UP000319671">
    <property type="component" value="Unassembled WGS sequence"/>
</dbReference>
<evidence type="ECO:0000256" key="3">
    <source>
        <dbReference type="ARBA" id="ARBA00023002"/>
    </source>
</evidence>
<dbReference type="AlphaFoldDB" id="A0A561DP03"/>
<dbReference type="InterPro" id="IPR011032">
    <property type="entry name" value="GroES-like_sf"/>
</dbReference>
<feature type="domain" description="Enoyl reductase (ER)" evidence="5">
    <location>
        <begin position="10"/>
        <end position="337"/>
    </location>
</feature>
<evidence type="ECO:0000313" key="7">
    <source>
        <dbReference type="Proteomes" id="UP000319671"/>
    </source>
</evidence>
<evidence type="ECO:0000256" key="2">
    <source>
        <dbReference type="ARBA" id="ARBA00022833"/>
    </source>
</evidence>
<dbReference type="InterPro" id="IPR020843">
    <property type="entry name" value="ER"/>
</dbReference>
<comment type="caution">
    <text evidence="6">The sequence shown here is derived from an EMBL/GenBank/DDBJ whole genome shotgun (WGS) entry which is preliminary data.</text>
</comment>
<reference evidence="6 7" key="1">
    <citation type="submission" date="2019-06" db="EMBL/GenBank/DDBJ databases">
        <title>Sorghum-associated microbial communities from plants grown in Nebraska, USA.</title>
        <authorList>
            <person name="Schachtman D."/>
        </authorList>
    </citation>
    <scope>NUCLEOTIDE SEQUENCE [LARGE SCALE GENOMIC DNA]</scope>
    <source>
        <strain evidence="6 7">2482</strain>
    </source>
</reference>
<comment type="similarity">
    <text evidence="4">Belongs to the zinc-containing alcohol dehydrogenase family.</text>
</comment>
<keyword evidence="1 4" id="KW-0479">Metal-binding</keyword>
<name>A0A561DP03_9BACI</name>
<organism evidence="6 7">
    <name type="scientific">Neobacillus bataviensis</name>
    <dbReference type="NCBI Taxonomy" id="220685"/>
    <lineage>
        <taxon>Bacteria</taxon>
        <taxon>Bacillati</taxon>
        <taxon>Bacillota</taxon>
        <taxon>Bacilli</taxon>
        <taxon>Bacillales</taxon>
        <taxon>Bacillaceae</taxon>
        <taxon>Neobacillus</taxon>
    </lineage>
</organism>
<dbReference type="PROSITE" id="PS00059">
    <property type="entry name" value="ADH_ZINC"/>
    <property type="match status" value="1"/>
</dbReference>
<evidence type="ECO:0000256" key="1">
    <source>
        <dbReference type="ARBA" id="ARBA00022723"/>
    </source>
</evidence>
<dbReference type="InterPro" id="IPR002328">
    <property type="entry name" value="ADH_Zn_CS"/>
</dbReference>
<dbReference type="InterPro" id="IPR050129">
    <property type="entry name" value="Zn_alcohol_dh"/>
</dbReference>
<dbReference type="Gene3D" id="3.90.180.10">
    <property type="entry name" value="Medium-chain alcohol dehydrogenases, catalytic domain"/>
    <property type="match status" value="1"/>
</dbReference>
<proteinExistence type="inferred from homology"/>
<dbReference type="GO" id="GO:0008270">
    <property type="term" value="F:zinc ion binding"/>
    <property type="evidence" value="ECO:0007669"/>
    <property type="project" value="InterPro"/>
</dbReference>
<dbReference type="EMBL" id="VIVN01000003">
    <property type="protein sequence ID" value="TWE05097.1"/>
    <property type="molecule type" value="Genomic_DNA"/>
</dbReference>
<accession>A0A561DP03</accession>
<dbReference type="InterPro" id="IPR013154">
    <property type="entry name" value="ADH-like_N"/>
</dbReference>
<dbReference type="GO" id="GO:0016491">
    <property type="term" value="F:oxidoreductase activity"/>
    <property type="evidence" value="ECO:0007669"/>
    <property type="project" value="UniProtKB-KW"/>
</dbReference>
<dbReference type="PANTHER" id="PTHR43401">
    <property type="entry name" value="L-THREONINE 3-DEHYDROGENASE"/>
    <property type="match status" value="1"/>
</dbReference>
<dbReference type="Pfam" id="PF00107">
    <property type="entry name" value="ADH_zinc_N"/>
    <property type="match status" value="1"/>
</dbReference>
<evidence type="ECO:0000256" key="4">
    <source>
        <dbReference type="RuleBase" id="RU361277"/>
    </source>
</evidence>
<sequence>MLAAVLHKKEELRLEEVPIPEISEDEVIIRVKKCGICGTDPHIFKGHFPAPFPLIMGHEFSGEIVNVGKQVKSVAIGAKVTADINISCNHCYFCRVGQKLLCESIKQIGVHVDGAFAEYVKVPQGNIYTLPDEMDWEKAAYIEPLACAIHGLERARMTIGSSVAIIGAGPMGLALGKLAKLNGAAQVILTELNQSRIEKAKAIGVDHVIHAGQENPIEAVKELTEGRGADFVFEAVGSSYTYRQAFEMVRRGGTLIAYGAAPADAAIDIKPFDIFSKELTIVGSYAGSYGTWQQAIQLIKNGLFNPHEIITKTIALEQIIEGINEALYNKDVIKIMVGI</sequence>
<dbReference type="Pfam" id="PF08240">
    <property type="entry name" value="ADH_N"/>
    <property type="match status" value="1"/>
</dbReference>
<gene>
    <name evidence="6" type="ORF">FB550_103272</name>
</gene>
<keyword evidence="7" id="KW-1185">Reference proteome</keyword>
<dbReference type="InterPro" id="IPR013149">
    <property type="entry name" value="ADH-like_C"/>
</dbReference>
<protein>
    <submittedName>
        <fullName evidence="6">2-desacetyl-2-hydroxyethyl bacteriochlorophyllide A dehydrogenase</fullName>
    </submittedName>
</protein>
<dbReference type="SUPFAM" id="SSF50129">
    <property type="entry name" value="GroES-like"/>
    <property type="match status" value="1"/>
</dbReference>
<evidence type="ECO:0000259" key="5">
    <source>
        <dbReference type="SMART" id="SM00829"/>
    </source>
</evidence>
<dbReference type="SUPFAM" id="SSF51735">
    <property type="entry name" value="NAD(P)-binding Rossmann-fold domains"/>
    <property type="match status" value="1"/>
</dbReference>
<dbReference type="Gene3D" id="3.40.50.720">
    <property type="entry name" value="NAD(P)-binding Rossmann-like Domain"/>
    <property type="match status" value="1"/>
</dbReference>
<keyword evidence="2 4" id="KW-0862">Zinc</keyword>
<dbReference type="InterPro" id="IPR036291">
    <property type="entry name" value="NAD(P)-bd_dom_sf"/>
</dbReference>
<dbReference type="CDD" id="cd08234">
    <property type="entry name" value="threonine_DH_like"/>
    <property type="match status" value="1"/>
</dbReference>
<dbReference type="PANTHER" id="PTHR43401:SF2">
    <property type="entry name" value="L-THREONINE 3-DEHYDROGENASE"/>
    <property type="match status" value="1"/>
</dbReference>
<evidence type="ECO:0000313" key="6">
    <source>
        <dbReference type="EMBL" id="TWE05097.1"/>
    </source>
</evidence>
<dbReference type="SMART" id="SM00829">
    <property type="entry name" value="PKS_ER"/>
    <property type="match status" value="1"/>
</dbReference>
<keyword evidence="3" id="KW-0560">Oxidoreductase</keyword>
<comment type="cofactor">
    <cofactor evidence="4">
        <name>Zn(2+)</name>
        <dbReference type="ChEBI" id="CHEBI:29105"/>
    </cofactor>
</comment>